<protein>
    <submittedName>
        <fullName evidence="2">Uncharacterized protein</fullName>
    </submittedName>
</protein>
<feature type="region of interest" description="Disordered" evidence="1">
    <location>
        <begin position="196"/>
        <end position="368"/>
    </location>
</feature>
<dbReference type="Proteomes" id="UP000179920">
    <property type="component" value="Chromosome X"/>
</dbReference>
<feature type="compositionally biased region" description="Acidic residues" evidence="1">
    <location>
        <begin position="236"/>
        <end position="253"/>
    </location>
</feature>
<evidence type="ECO:0000313" key="4">
    <source>
        <dbReference type="Proteomes" id="UP000179920"/>
    </source>
</evidence>
<reference evidence="3" key="3">
    <citation type="submission" date="2018-08" db="EMBL/GenBank/DDBJ databases">
        <authorList>
            <person name="Guldener U."/>
        </authorList>
    </citation>
    <scope>NUCLEOTIDE SEQUENCE</scope>
    <source>
        <strain evidence="3">UB2</strain>
    </source>
</reference>
<evidence type="ECO:0000313" key="2">
    <source>
        <dbReference type="EMBL" id="SAM83455.1"/>
    </source>
</evidence>
<evidence type="ECO:0000313" key="3">
    <source>
        <dbReference type="EMBL" id="SYW81364.1"/>
    </source>
</evidence>
<keyword evidence="5" id="KW-1185">Reference proteome</keyword>
<feature type="region of interest" description="Disordered" evidence="1">
    <location>
        <begin position="386"/>
        <end position="406"/>
    </location>
</feature>
<feature type="region of interest" description="Disordered" evidence="1">
    <location>
        <begin position="428"/>
        <end position="500"/>
    </location>
</feature>
<gene>
    <name evidence="3" type="ORF">UBRO2_04234</name>
    <name evidence="2" type="ORF">UBRO_05564</name>
</gene>
<feature type="compositionally biased region" description="Polar residues" evidence="1">
    <location>
        <begin position="29"/>
        <end position="57"/>
    </location>
</feature>
<dbReference type="EMBL" id="LT558126">
    <property type="protein sequence ID" value="SAM83455.1"/>
    <property type="molecule type" value="Genomic_DNA"/>
</dbReference>
<dbReference type="OrthoDB" id="2550589at2759"/>
<feature type="compositionally biased region" description="Basic and acidic residues" evidence="1">
    <location>
        <begin position="590"/>
        <end position="611"/>
    </location>
</feature>
<reference evidence="2" key="2">
    <citation type="submission" date="2016-04" db="EMBL/GenBank/DDBJ databases">
        <authorList>
            <person name="Evans L.H."/>
            <person name="Alamgir A."/>
            <person name="Owens N."/>
            <person name="Weber N.D."/>
            <person name="Virtaneva K."/>
            <person name="Barbian K."/>
            <person name="Babar A."/>
            <person name="Rosenke K."/>
        </authorList>
    </citation>
    <scope>NUCLEOTIDE SEQUENCE</scope>
    <source>
        <strain evidence="2">UB2112</strain>
    </source>
</reference>
<feature type="region of interest" description="Disordered" evidence="1">
    <location>
        <begin position="1"/>
        <end position="94"/>
    </location>
</feature>
<evidence type="ECO:0000256" key="1">
    <source>
        <dbReference type="SAM" id="MobiDB-lite"/>
    </source>
</evidence>
<feature type="region of interest" description="Disordered" evidence="1">
    <location>
        <begin position="147"/>
        <end position="166"/>
    </location>
</feature>
<feature type="compositionally biased region" description="Basic and acidic residues" evidence="1">
    <location>
        <begin position="436"/>
        <end position="445"/>
    </location>
</feature>
<evidence type="ECO:0000313" key="5">
    <source>
        <dbReference type="Proteomes" id="UP000658997"/>
    </source>
</evidence>
<feature type="compositionally biased region" description="Basic and acidic residues" evidence="1">
    <location>
        <begin position="279"/>
        <end position="290"/>
    </location>
</feature>
<reference evidence="4" key="1">
    <citation type="submission" date="2016-04" db="EMBL/GenBank/DDBJ databases">
        <authorList>
            <person name="Guldener U."/>
            <person name="Guldener U."/>
        </authorList>
    </citation>
    <scope>NUCLEOTIDE SEQUENCE [LARGE SCALE GENOMIC DNA]</scope>
    <source>
        <strain evidence="4">UB2112</strain>
    </source>
</reference>
<dbReference type="EMBL" id="ULHB01000094">
    <property type="protein sequence ID" value="SYW81364.1"/>
    <property type="molecule type" value="Genomic_DNA"/>
</dbReference>
<dbReference type="Proteomes" id="UP000658997">
    <property type="component" value="Unassembled WGS sequence"/>
</dbReference>
<sequence length="689" mass="74564">MVPTDETAIDSAPPAKRPRGRPRKAQSAEIDTSQPLHPWASTSKHQQLSTATASTSYLPPKKARAQPQEQQQQYVSAMQPPPQPHAAAPISTSSFYAQPQQQLQAYVVRASATPAPAPVIEPQYVMPMIAPRQNIPTRKDLEFLLGGPPRVRERSSTPNTAGLQARASVAPADSTYSAAALRRTVSAVQYQYQTEATPVAGSSRSSVQQQEPAAARLSVARHSAPSRRPRQFDVFPGDEDGEADLQDYDEDDGLALGAEAVMESDHDGDYADAEDETLPNDHDDPNDGDFRPNNSAKRIIPHSHTSGHAADASGSVSTPPRATTSAPRRSLASSSTAGKVPGSATKADPSDPNEPPKRRGRWRKEDYTPDVLEKIKAANEILAVALEASAEHPTEKASRRKSRQLRLDDVLDRKTVQSLSPEMQAALRRARNTQLQRERRERLRAEAGWTGKRRRKAPVGPFEGVRVESSAGEDKRRGRKHKIPQHEGDEVESGSGIVERARGKVFEWMKNVSSEAEMSVEPEMPFQTDGEGGGGRSFSSEPTVQRKGPSTYPRRSVSQTHMAATIATLPSSSQPQRRESSPLTPDSGEAEEKARDGTLEGGLVRDIDPRLQADSSGEQGFFSRFGTVTGKVQPVAPDTPAPAPVTTAVLAVETGIKPDISDAGVVGEKKDSKPAYEAGVMGDEYYFST</sequence>
<accession>A0A1K0H9U3</accession>
<name>A0A1K0H9U3_9BASI</name>
<feature type="compositionally biased region" description="Polar residues" evidence="1">
    <location>
        <begin position="196"/>
        <end position="211"/>
    </location>
</feature>
<feature type="compositionally biased region" description="Polar residues" evidence="1">
    <location>
        <begin position="314"/>
        <end position="337"/>
    </location>
</feature>
<dbReference type="AlphaFoldDB" id="A0A1K0H9U3"/>
<organism evidence="2 4">
    <name type="scientific">Ustilago bromivora</name>
    <dbReference type="NCBI Taxonomy" id="307758"/>
    <lineage>
        <taxon>Eukaryota</taxon>
        <taxon>Fungi</taxon>
        <taxon>Dikarya</taxon>
        <taxon>Basidiomycota</taxon>
        <taxon>Ustilaginomycotina</taxon>
        <taxon>Ustilaginomycetes</taxon>
        <taxon>Ustilaginales</taxon>
        <taxon>Ustilaginaceae</taxon>
        <taxon>Ustilago</taxon>
    </lineage>
</organism>
<proteinExistence type="predicted"/>
<feature type="region of interest" description="Disordered" evidence="1">
    <location>
        <begin position="514"/>
        <end position="622"/>
    </location>
</feature>